<gene>
    <name evidence="5" type="ORF">H8S20_14395</name>
</gene>
<keyword evidence="1" id="KW-0732">Signal</keyword>
<dbReference type="Proteomes" id="UP000596929">
    <property type="component" value="Unassembled WGS sequence"/>
</dbReference>
<feature type="coiled-coil region" evidence="2">
    <location>
        <begin position="29"/>
        <end position="137"/>
    </location>
</feature>
<organism evidence="5 6">
    <name type="scientific">Clostridium hominis</name>
    <dbReference type="NCBI Taxonomy" id="2763036"/>
    <lineage>
        <taxon>Bacteria</taxon>
        <taxon>Bacillati</taxon>
        <taxon>Bacillota</taxon>
        <taxon>Clostridia</taxon>
        <taxon>Eubacteriales</taxon>
        <taxon>Clostridiaceae</taxon>
        <taxon>Clostridium</taxon>
    </lineage>
</organism>
<dbReference type="InterPro" id="IPR050570">
    <property type="entry name" value="Cell_wall_metabolism_enzyme"/>
</dbReference>
<proteinExistence type="predicted"/>
<name>A0ABR7DF76_9CLOT</name>
<feature type="coiled-coil region" evidence="2">
    <location>
        <begin position="240"/>
        <end position="285"/>
    </location>
</feature>
<dbReference type="SUPFAM" id="SSF51261">
    <property type="entry name" value="Duplicated hybrid motif"/>
    <property type="match status" value="1"/>
</dbReference>
<dbReference type="Pfam" id="PF24568">
    <property type="entry name" value="CC_PcsB"/>
    <property type="match status" value="1"/>
</dbReference>
<dbReference type="Pfam" id="PF01551">
    <property type="entry name" value="Peptidase_M23"/>
    <property type="match status" value="1"/>
</dbReference>
<evidence type="ECO:0000256" key="1">
    <source>
        <dbReference type="ARBA" id="ARBA00022729"/>
    </source>
</evidence>
<reference evidence="5 6" key="1">
    <citation type="submission" date="2020-08" db="EMBL/GenBank/DDBJ databases">
        <title>Genome public.</title>
        <authorList>
            <person name="Liu C."/>
            <person name="Sun Q."/>
        </authorList>
    </citation>
    <scope>NUCLEOTIDE SEQUENCE [LARGE SCALE GENOMIC DNA]</scope>
    <source>
        <strain evidence="5 6">NSJ-6</strain>
    </source>
</reference>
<evidence type="ECO:0000313" key="5">
    <source>
        <dbReference type="EMBL" id="MBC5630060.1"/>
    </source>
</evidence>
<feature type="domain" description="Peptidoglycan hydrolase PcsB coiled-coil" evidence="4">
    <location>
        <begin position="120"/>
        <end position="191"/>
    </location>
</feature>
<dbReference type="PANTHER" id="PTHR21666:SF270">
    <property type="entry name" value="MUREIN HYDROLASE ACTIVATOR ENVC"/>
    <property type="match status" value="1"/>
</dbReference>
<dbReference type="InterPro" id="IPR057309">
    <property type="entry name" value="PcsB_CC"/>
</dbReference>
<dbReference type="CDD" id="cd12797">
    <property type="entry name" value="M23_peptidase"/>
    <property type="match status" value="1"/>
</dbReference>
<accession>A0ABR7DF76</accession>
<feature type="domain" description="M23ase beta-sheet core" evidence="3">
    <location>
        <begin position="330"/>
        <end position="424"/>
    </location>
</feature>
<protein>
    <submittedName>
        <fullName evidence="5">Peptidoglycan DD-metalloendopeptidase family protein</fullName>
    </submittedName>
</protein>
<dbReference type="Gene3D" id="6.10.250.3150">
    <property type="match status" value="1"/>
</dbReference>
<dbReference type="Gene3D" id="2.70.70.10">
    <property type="entry name" value="Glucose Permease (Domain IIA)"/>
    <property type="match status" value="1"/>
</dbReference>
<evidence type="ECO:0000259" key="4">
    <source>
        <dbReference type="Pfam" id="PF24568"/>
    </source>
</evidence>
<keyword evidence="6" id="KW-1185">Reference proteome</keyword>
<evidence type="ECO:0000259" key="3">
    <source>
        <dbReference type="Pfam" id="PF01551"/>
    </source>
</evidence>
<dbReference type="InterPro" id="IPR011055">
    <property type="entry name" value="Dup_hybrid_motif"/>
</dbReference>
<keyword evidence="2" id="KW-0175">Coiled coil</keyword>
<dbReference type="RefSeq" id="WP_186860540.1">
    <property type="nucleotide sequence ID" value="NZ_JACOOO010000033.1"/>
</dbReference>
<dbReference type="InterPro" id="IPR016047">
    <property type="entry name" value="M23ase_b-sheet_dom"/>
</dbReference>
<comment type="caution">
    <text evidence="5">The sequence shown here is derived from an EMBL/GenBank/DDBJ whole genome shotgun (WGS) entry which is preliminary data.</text>
</comment>
<sequence>MKKGFVRVCISFLIISISFGFTRVLAENNESIKNEIDNNKDRIEELEKEKEEIQDEILSEEEALKRIEEEIKEKREELLKVSKEVEVFQNEIDLIQEEVDKIEDEILKIEEEISIKEEKIENLIKEQEKQKVLLANRLRNYYKLDISNQYLYMILSSENIFELLNKLYNITILMKIDRDLMKSNKESEENITLEKNAIEEYLKEEEIRKNDVVKKQIELIDKQSEFIVIKEKEEKQMYELQALESEKNNLIVSLEGVQNSLQNQIEDLLSYNEELQAELDRIFEDIENGSPDNGATPESGNESGFLRPVDGVITCEFGPRINPVTFEAGFHNGIDYAGNTGEAIRATKSGVVEYSGWIEGYGYTIILNHGDGIKSLYAHSSQLIVSVGNSVQQGETVALIGSTGMSTGPHLHFEIRVNGQPVDPFGYIPY</sequence>
<dbReference type="EMBL" id="JACOOO010000033">
    <property type="protein sequence ID" value="MBC5630060.1"/>
    <property type="molecule type" value="Genomic_DNA"/>
</dbReference>
<dbReference type="PANTHER" id="PTHR21666">
    <property type="entry name" value="PEPTIDASE-RELATED"/>
    <property type="match status" value="1"/>
</dbReference>
<evidence type="ECO:0000256" key="2">
    <source>
        <dbReference type="SAM" id="Coils"/>
    </source>
</evidence>
<evidence type="ECO:0000313" key="6">
    <source>
        <dbReference type="Proteomes" id="UP000596929"/>
    </source>
</evidence>